<reference evidence="3" key="1">
    <citation type="submission" date="2015-11" db="EMBL/GenBank/DDBJ databases">
        <authorList>
            <person name="Tobias N.J."/>
            <person name="Mishra B."/>
            <person name="Gupta D.K."/>
            <person name="Thines M."/>
            <person name="Stinear T.P."/>
            <person name="Bode H.B."/>
        </authorList>
    </citation>
    <scope>NUCLEOTIDE SEQUENCE [LARGE SCALE GENOMIC DNA]</scope>
    <source>
        <strain evidence="3">PB45.5</strain>
    </source>
</reference>
<dbReference type="EC" id="3.1.-.-" evidence="2"/>
<dbReference type="Gene3D" id="3.40.570.10">
    <property type="entry name" value="Extracellular Endonuclease, subunit A"/>
    <property type="match status" value="1"/>
</dbReference>
<name>A0A1B8YJN6_9GAMM</name>
<sequence>MISRLFSNAPVILPCFCGQYEDEESGLFYNRHRYYDRETGQYLSPDPLGLNGGLNPYSYVHNPANWVDPLGLTGCPTNSIKYGELDHLGRPTGVHATLDKGHINMGTHANPDIQPPGFITGKGSNRARGHLLGRQLGGSGDDVRNLVTLQQRPANTPVMSGVEGRIRKALEQGEVVEMSSIPIYKGPSRKPAGITMKAEGSGGFFEYVTVLNPPGI</sequence>
<protein>
    <submittedName>
        <fullName evidence="2">Putative deoxyribonuclease RhsA</fullName>
        <ecNumber evidence="2">3.1.-.-</ecNumber>
    </submittedName>
</protein>
<keyword evidence="3" id="KW-1185">Reference proteome</keyword>
<dbReference type="InterPro" id="IPR044927">
    <property type="entry name" value="Endonuclea_NS_2"/>
</dbReference>
<dbReference type="PRINTS" id="PR00394">
    <property type="entry name" value="RHSPROTEIN"/>
</dbReference>
<dbReference type="PANTHER" id="PTHR32305:SF15">
    <property type="entry name" value="PROTEIN RHSA-RELATED"/>
    <property type="match status" value="1"/>
</dbReference>
<proteinExistence type="predicted"/>
<dbReference type="InterPro" id="IPR050708">
    <property type="entry name" value="T6SS_VgrG/RHS"/>
</dbReference>
<dbReference type="Gene3D" id="2.180.10.10">
    <property type="entry name" value="RHS repeat-associated core"/>
    <property type="match status" value="1"/>
</dbReference>
<dbReference type="PATRIC" id="fig|29488.15.peg.1740"/>
<comment type="caution">
    <text evidence="2">The sequence shown here is derived from an EMBL/GenBank/DDBJ whole genome shotgun (WGS) entry which is preliminary data.</text>
</comment>
<evidence type="ECO:0000259" key="1">
    <source>
        <dbReference type="Pfam" id="PF13930"/>
    </source>
</evidence>
<gene>
    <name evidence="2" type="primary">rhsA_1</name>
    <name evidence="2" type="ORF">Phpb_01591</name>
</gene>
<dbReference type="NCBIfam" id="TIGR03696">
    <property type="entry name" value="Rhs_assc_core"/>
    <property type="match status" value="1"/>
</dbReference>
<feature type="domain" description="Type VII secretion system protein EssD-like" evidence="1">
    <location>
        <begin position="81"/>
        <end position="199"/>
    </location>
</feature>
<dbReference type="Proteomes" id="UP000092665">
    <property type="component" value="Unassembled WGS sequence"/>
</dbReference>
<dbReference type="InterPro" id="IPR022385">
    <property type="entry name" value="Rhs_assc_core"/>
</dbReference>
<dbReference type="EMBL" id="LOIC01000039">
    <property type="protein sequence ID" value="OCA55333.1"/>
    <property type="molecule type" value="Genomic_DNA"/>
</dbReference>
<organism evidence="2 3">
    <name type="scientific">Photorhabdus namnaonensis</name>
    <dbReference type="NCBI Taxonomy" id="1851568"/>
    <lineage>
        <taxon>Bacteria</taxon>
        <taxon>Pseudomonadati</taxon>
        <taxon>Pseudomonadota</taxon>
        <taxon>Gammaproteobacteria</taxon>
        <taxon>Enterobacterales</taxon>
        <taxon>Morganellaceae</taxon>
        <taxon>Photorhabdus</taxon>
    </lineage>
</organism>
<dbReference type="PANTHER" id="PTHR32305">
    <property type="match status" value="1"/>
</dbReference>
<accession>A0A1B8YJN6</accession>
<keyword evidence="2" id="KW-0378">Hydrolase</keyword>
<dbReference type="AlphaFoldDB" id="A0A1B8YJN6"/>
<dbReference type="Pfam" id="PF13930">
    <property type="entry name" value="Endonuclea_NS_2"/>
    <property type="match status" value="1"/>
</dbReference>
<dbReference type="InterPro" id="IPR044929">
    <property type="entry name" value="DNA/RNA_non-sp_Endonuclease_sf"/>
</dbReference>
<evidence type="ECO:0000313" key="3">
    <source>
        <dbReference type="Proteomes" id="UP000092665"/>
    </source>
</evidence>
<evidence type="ECO:0000313" key="2">
    <source>
        <dbReference type="EMBL" id="OCA55333.1"/>
    </source>
</evidence>
<dbReference type="GO" id="GO:0016787">
    <property type="term" value="F:hydrolase activity"/>
    <property type="evidence" value="ECO:0007669"/>
    <property type="project" value="UniProtKB-KW"/>
</dbReference>